<comment type="caution">
    <text evidence="1">The sequence shown here is derived from an EMBL/GenBank/DDBJ whole genome shotgun (WGS) entry which is preliminary data.</text>
</comment>
<protein>
    <submittedName>
        <fullName evidence="1">Uncharacterized protein</fullName>
    </submittedName>
</protein>
<evidence type="ECO:0000313" key="2">
    <source>
        <dbReference type="Proteomes" id="UP000244110"/>
    </source>
</evidence>
<accession>A0A2T5IIL8</accession>
<dbReference type="AlphaFoldDB" id="A0A2T5IIL8"/>
<reference evidence="1 2" key="1">
    <citation type="submission" date="2018-04" db="EMBL/GenBank/DDBJ databases">
        <title>Active sludge and wastewater microbial communities from Klosterneuburg, Austria.</title>
        <authorList>
            <person name="Wagner M."/>
        </authorList>
    </citation>
    <scope>NUCLEOTIDE SEQUENCE [LARGE SCALE GENOMIC DNA]</scope>
    <source>
        <strain evidence="1 2">Nm4</strain>
    </source>
</reference>
<sequence length="76" mass="8503">MQGNSIFILHFISTFYETSDSLKISIPQKQLLALEKKAAEEVEKVTKLTKLLEQAEIDHEACLHSNLAGNTTDQEA</sequence>
<dbReference type="EMBL" id="QAOL01000022">
    <property type="protein sequence ID" value="PTQ83677.1"/>
    <property type="molecule type" value="Genomic_DNA"/>
</dbReference>
<dbReference type="Proteomes" id="UP000244110">
    <property type="component" value="Unassembled WGS sequence"/>
</dbReference>
<evidence type="ECO:0000313" key="1">
    <source>
        <dbReference type="EMBL" id="PTQ83677.1"/>
    </source>
</evidence>
<name>A0A2T5IIL8_9PROT</name>
<organism evidence="1 2">
    <name type="scientific">Nitrosomonas ureae</name>
    <dbReference type="NCBI Taxonomy" id="44577"/>
    <lineage>
        <taxon>Bacteria</taxon>
        <taxon>Pseudomonadati</taxon>
        <taxon>Pseudomonadota</taxon>
        <taxon>Betaproteobacteria</taxon>
        <taxon>Nitrosomonadales</taxon>
        <taxon>Nitrosomonadaceae</taxon>
        <taxon>Nitrosomonas</taxon>
    </lineage>
</organism>
<proteinExistence type="predicted"/>
<gene>
    <name evidence="1" type="ORF">C8R28_10221</name>
</gene>